<keyword evidence="9 14" id="KW-0560">Oxidoreductase</keyword>
<evidence type="ECO:0000256" key="7">
    <source>
        <dbReference type="ARBA" id="ARBA00022824"/>
    </source>
</evidence>
<keyword evidence="8" id="KW-0492">Microsome</keyword>
<comment type="similarity">
    <text evidence="4 14">Belongs to the cytochrome P450 family.</text>
</comment>
<dbReference type="GO" id="GO:0020037">
    <property type="term" value="F:heme binding"/>
    <property type="evidence" value="ECO:0007669"/>
    <property type="project" value="InterPro"/>
</dbReference>
<evidence type="ECO:0000256" key="8">
    <source>
        <dbReference type="ARBA" id="ARBA00022848"/>
    </source>
</evidence>
<dbReference type="Gene3D" id="1.10.630.10">
    <property type="entry name" value="Cytochrome P450"/>
    <property type="match status" value="1"/>
</dbReference>
<evidence type="ECO:0000256" key="6">
    <source>
        <dbReference type="ARBA" id="ARBA00022723"/>
    </source>
</evidence>
<evidence type="ECO:0000256" key="1">
    <source>
        <dbReference type="ARBA" id="ARBA00001971"/>
    </source>
</evidence>
<evidence type="ECO:0000256" key="3">
    <source>
        <dbReference type="ARBA" id="ARBA00004406"/>
    </source>
</evidence>
<dbReference type="InterPro" id="IPR002401">
    <property type="entry name" value="Cyt_P450_E_grp-I"/>
</dbReference>
<name>A0AAQ4EQK8_AMBAM</name>
<keyword evidence="16" id="KW-1185">Reference proteome</keyword>
<comment type="cofactor">
    <cofactor evidence="1 13">
        <name>heme</name>
        <dbReference type="ChEBI" id="CHEBI:30413"/>
    </cofactor>
</comment>
<dbReference type="Pfam" id="PF00067">
    <property type="entry name" value="p450"/>
    <property type="match status" value="1"/>
</dbReference>
<dbReference type="GO" id="GO:0004497">
    <property type="term" value="F:monooxygenase activity"/>
    <property type="evidence" value="ECO:0007669"/>
    <property type="project" value="UniProtKB-KW"/>
</dbReference>
<evidence type="ECO:0000256" key="12">
    <source>
        <dbReference type="ARBA" id="ARBA00023136"/>
    </source>
</evidence>
<keyword evidence="12" id="KW-0472">Membrane</keyword>
<dbReference type="PRINTS" id="PR00385">
    <property type="entry name" value="P450"/>
</dbReference>
<dbReference type="GO" id="GO:0005506">
    <property type="term" value="F:iron ion binding"/>
    <property type="evidence" value="ECO:0007669"/>
    <property type="project" value="InterPro"/>
</dbReference>
<evidence type="ECO:0008006" key="17">
    <source>
        <dbReference type="Google" id="ProtNLM"/>
    </source>
</evidence>
<dbReference type="InterPro" id="IPR017972">
    <property type="entry name" value="Cyt_P450_CS"/>
</dbReference>
<dbReference type="EMBL" id="JARKHS020012475">
    <property type="protein sequence ID" value="KAK8776868.1"/>
    <property type="molecule type" value="Genomic_DNA"/>
</dbReference>
<evidence type="ECO:0000256" key="10">
    <source>
        <dbReference type="ARBA" id="ARBA00023004"/>
    </source>
</evidence>
<evidence type="ECO:0000256" key="4">
    <source>
        <dbReference type="ARBA" id="ARBA00010617"/>
    </source>
</evidence>
<evidence type="ECO:0000256" key="5">
    <source>
        <dbReference type="ARBA" id="ARBA00022617"/>
    </source>
</evidence>
<evidence type="ECO:0000256" key="14">
    <source>
        <dbReference type="RuleBase" id="RU000461"/>
    </source>
</evidence>
<accession>A0AAQ4EQK8</accession>
<keyword evidence="5 13" id="KW-0349">Heme</keyword>
<dbReference type="AlphaFoldDB" id="A0AAQ4EQK8"/>
<dbReference type="PANTHER" id="PTHR24292">
    <property type="entry name" value="CYTOCHROME P450"/>
    <property type="match status" value="1"/>
</dbReference>
<dbReference type="GO" id="GO:0005789">
    <property type="term" value="C:endoplasmic reticulum membrane"/>
    <property type="evidence" value="ECO:0007669"/>
    <property type="project" value="UniProtKB-SubCell"/>
</dbReference>
<evidence type="ECO:0000256" key="11">
    <source>
        <dbReference type="ARBA" id="ARBA00023033"/>
    </source>
</evidence>
<keyword evidence="7" id="KW-0256">Endoplasmic reticulum</keyword>
<sequence length="443" mass="50723">MPAAFFLNKPQVTMRTDQMHPIVGKMVIHVRGDEWRRMRSCVTSGFTSSKLKQMIPHIAESAEVFMDMLDGYADTEKEVNLRLQFQALSMDYIGQAAFGIETCFQRELNDIFFTTARRVLPGVMTGPAHMVAPRSSIFTPAKAGASIHARRQKKKKRGHALMRNRADVRCQVQRIILMPCLRKLCGLPRGELRKPDILQNLLDAEIEEEALTEAVMKSETKENADGPKKRLRALSPREVIMNATLLFMGGFETTSIAMCYLTFLLAKHQDVQDKLREEVKEAVGEQGELDYDTITKKLKYLVQVVEEGLRLYPPAVVATSRQAEEDFEWNGMKFKAGTCVMAPTYQLHRDPRYWVDPDTFDPERFSAENESSIHKMAFQPFGVGPRHCVGFQMARMEIRYTLARLVQRYRVDLGESQKGEMRMDSYAMVSSPENGPWLKFYRL</sequence>
<dbReference type="InterPro" id="IPR001128">
    <property type="entry name" value="Cyt_P450"/>
</dbReference>
<comment type="caution">
    <text evidence="15">The sequence shown here is derived from an EMBL/GenBank/DDBJ whole genome shotgun (WGS) entry which is preliminary data.</text>
</comment>
<comment type="subcellular location">
    <subcellularLocation>
        <location evidence="3">Endoplasmic reticulum membrane</location>
        <topology evidence="3">Peripheral membrane protein</topology>
    </subcellularLocation>
    <subcellularLocation>
        <location evidence="2">Microsome membrane</location>
        <topology evidence="2">Peripheral membrane protein</topology>
    </subcellularLocation>
</comment>
<protein>
    <recommendedName>
        <fullName evidence="17">Cytochrome</fullName>
    </recommendedName>
</protein>
<evidence type="ECO:0000313" key="16">
    <source>
        <dbReference type="Proteomes" id="UP001321473"/>
    </source>
</evidence>
<dbReference type="PANTHER" id="PTHR24292:SF102">
    <property type="entry name" value="CYTOCHROME P450 FAMILY-RELATED"/>
    <property type="match status" value="1"/>
</dbReference>
<dbReference type="PRINTS" id="PR00463">
    <property type="entry name" value="EP450I"/>
</dbReference>
<dbReference type="InterPro" id="IPR036396">
    <property type="entry name" value="Cyt_P450_sf"/>
</dbReference>
<keyword evidence="10 13" id="KW-0408">Iron</keyword>
<dbReference type="PROSITE" id="PS00086">
    <property type="entry name" value="CYTOCHROME_P450"/>
    <property type="match status" value="1"/>
</dbReference>
<dbReference type="InterPro" id="IPR050476">
    <property type="entry name" value="Insect_CytP450_Detox"/>
</dbReference>
<reference evidence="15 16" key="1">
    <citation type="journal article" date="2023" name="Arcadia Sci">
        <title>De novo assembly of a long-read Amblyomma americanum tick genome.</title>
        <authorList>
            <person name="Chou S."/>
            <person name="Poskanzer K.E."/>
            <person name="Rollins M."/>
            <person name="Thuy-Boun P.S."/>
        </authorList>
    </citation>
    <scope>NUCLEOTIDE SEQUENCE [LARGE SCALE GENOMIC DNA]</scope>
    <source>
        <strain evidence="15">F_SG_1</strain>
        <tissue evidence="15">Salivary glands</tissue>
    </source>
</reference>
<keyword evidence="11 14" id="KW-0503">Monooxygenase</keyword>
<evidence type="ECO:0000256" key="13">
    <source>
        <dbReference type="PIRSR" id="PIRSR602401-1"/>
    </source>
</evidence>
<evidence type="ECO:0000256" key="9">
    <source>
        <dbReference type="ARBA" id="ARBA00023002"/>
    </source>
</evidence>
<evidence type="ECO:0000313" key="15">
    <source>
        <dbReference type="EMBL" id="KAK8776868.1"/>
    </source>
</evidence>
<keyword evidence="6 13" id="KW-0479">Metal-binding</keyword>
<dbReference type="Proteomes" id="UP001321473">
    <property type="component" value="Unassembled WGS sequence"/>
</dbReference>
<dbReference type="GO" id="GO:0016705">
    <property type="term" value="F:oxidoreductase activity, acting on paired donors, with incorporation or reduction of molecular oxygen"/>
    <property type="evidence" value="ECO:0007669"/>
    <property type="project" value="InterPro"/>
</dbReference>
<feature type="binding site" description="axial binding residue" evidence="13">
    <location>
        <position position="388"/>
    </location>
    <ligand>
        <name>heme</name>
        <dbReference type="ChEBI" id="CHEBI:30413"/>
    </ligand>
    <ligandPart>
        <name>Fe</name>
        <dbReference type="ChEBI" id="CHEBI:18248"/>
    </ligandPart>
</feature>
<gene>
    <name evidence="15" type="ORF">V5799_029788</name>
</gene>
<dbReference type="SUPFAM" id="SSF48264">
    <property type="entry name" value="Cytochrome P450"/>
    <property type="match status" value="1"/>
</dbReference>
<evidence type="ECO:0000256" key="2">
    <source>
        <dbReference type="ARBA" id="ARBA00004174"/>
    </source>
</evidence>
<proteinExistence type="inferred from homology"/>
<organism evidence="15 16">
    <name type="scientific">Amblyomma americanum</name>
    <name type="common">Lone star tick</name>
    <dbReference type="NCBI Taxonomy" id="6943"/>
    <lineage>
        <taxon>Eukaryota</taxon>
        <taxon>Metazoa</taxon>
        <taxon>Ecdysozoa</taxon>
        <taxon>Arthropoda</taxon>
        <taxon>Chelicerata</taxon>
        <taxon>Arachnida</taxon>
        <taxon>Acari</taxon>
        <taxon>Parasitiformes</taxon>
        <taxon>Ixodida</taxon>
        <taxon>Ixodoidea</taxon>
        <taxon>Ixodidae</taxon>
        <taxon>Amblyomminae</taxon>
        <taxon>Amblyomma</taxon>
    </lineage>
</organism>